<dbReference type="RefSeq" id="WP_194108099.1">
    <property type="nucleotide sequence ID" value="NZ_JADFFM010000002.1"/>
</dbReference>
<feature type="chain" id="PRO_5045912078" evidence="1">
    <location>
        <begin position="24"/>
        <end position="241"/>
    </location>
</feature>
<evidence type="ECO:0000256" key="1">
    <source>
        <dbReference type="SAM" id="SignalP"/>
    </source>
</evidence>
<dbReference type="InterPro" id="IPR013830">
    <property type="entry name" value="SGNH_hydro"/>
</dbReference>
<evidence type="ECO:0000259" key="2">
    <source>
        <dbReference type="Pfam" id="PF13472"/>
    </source>
</evidence>
<accession>A0ABR9XMV1</accession>
<dbReference type="SUPFAM" id="SSF52266">
    <property type="entry name" value="SGNH hydrolase"/>
    <property type="match status" value="1"/>
</dbReference>
<dbReference type="Gene3D" id="3.40.50.1110">
    <property type="entry name" value="SGNH hydrolase"/>
    <property type="match status" value="1"/>
</dbReference>
<sequence>MKKFKTPLLIACILLVAACNKLSNNIVPSPVNQKTKPASLTIVILGSSTAQGFGANPIDSSWAKKLQVAVNKTTLANFINLAYEGYTTYNVLPSNCIIHGKPTPDTARNITKALLYKPNLVLISLPNNDIAANYTNMEILSNFQRLTHVLDSVKVPYIIFGTQPRDFSAATERMQLKTLNDTLKSVYSYHVNDFLMSLSTPTYSIKSTMEYGDGIHLNNAGHTVIFNSTLQHPILKQQLEQ</sequence>
<dbReference type="GO" id="GO:0016787">
    <property type="term" value="F:hydrolase activity"/>
    <property type="evidence" value="ECO:0007669"/>
    <property type="project" value="UniProtKB-KW"/>
</dbReference>
<dbReference type="PROSITE" id="PS51257">
    <property type="entry name" value="PROKAR_LIPOPROTEIN"/>
    <property type="match status" value="1"/>
</dbReference>
<organism evidence="3 4">
    <name type="scientific">Mucilaginibacter boryungensis</name>
    <dbReference type="NCBI Taxonomy" id="768480"/>
    <lineage>
        <taxon>Bacteria</taxon>
        <taxon>Pseudomonadati</taxon>
        <taxon>Bacteroidota</taxon>
        <taxon>Sphingobacteriia</taxon>
        <taxon>Sphingobacteriales</taxon>
        <taxon>Sphingobacteriaceae</taxon>
        <taxon>Mucilaginibacter</taxon>
    </lineage>
</organism>
<keyword evidence="1" id="KW-0732">Signal</keyword>
<dbReference type="CDD" id="cd00229">
    <property type="entry name" value="SGNH_hydrolase"/>
    <property type="match status" value="1"/>
</dbReference>
<dbReference type="Proteomes" id="UP000632774">
    <property type="component" value="Unassembled WGS sequence"/>
</dbReference>
<evidence type="ECO:0000313" key="3">
    <source>
        <dbReference type="EMBL" id="MBE9668712.1"/>
    </source>
</evidence>
<name>A0ABR9XMV1_9SPHI</name>
<proteinExistence type="predicted"/>
<reference evidence="3 4" key="1">
    <citation type="submission" date="2020-10" db="EMBL/GenBank/DDBJ databases">
        <title>Mucilaginibacter mali sp. nov., isolated from rhizosphere soil of apple orchard.</title>
        <authorList>
            <person name="Lee J.-S."/>
            <person name="Kim H.S."/>
            <person name="Kim J.-S."/>
        </authorList>
    </citation>
    <scope>NUCLEOTIDE SEQUENCE [LARGE SCALE GENOMIC DNA]</scope>
    <source>
        <strain evidence="3 4">KCTC 23157</strain>
    </source>
</reference>
<evidence type="ECO:0000313" key="4">
    <source>
        <dbReference type="Proteomes" id="UP000632774"/>
    </source>
</evidence>
<dbReference type="InterPro" id="IPR036514">
    <property type="entry name" value="SGNH_hydro_sf"/>
</dbReference>
<feature type="domain" description="SGNH hydrolase-type esterase" evidence="2">
    <location>
        <begin position="45"/>
        <end position="223"/>
    </location>
</feature>
<gene>
    <name evidence="3" type="ORF">IRJ18_20250</name>
</gene>
<feature type="signal peptide" evidence="1">
    <location>
        <begin position="1"/>
        <end position="23"/>
    </location>
</feature>
<comment type="caution">
    <text evidence="3">The sequence shown here is derived from an EMBL/GenBank/DDBJ whole genome shotgun (WGS) entry which is preliminary data.</text>
</comment>
<keyword evidence="3" id="KW-0378">Hydrolase</keyword>
<protein>
    <submittedName>
        <fullName evidence="3">SGNH/GDSL hydrolase family protein</fullName>
    </submittedName>
</protein>
<dbReference type="EMBL" id="JADFFM010000002">
    <property type="protein sequence ID" value="MBE9668712.1"/>
    <property type="molecule type" value="Genomic_DNA"/>
</dbReference>
<dbReference type="Pfam" id="PF13472">
    <property type="entry name" value="Lipase_GDSL_2"/>
    <property type="match status" value="1"/>
</dbReference>
<keyword evidence="4" id="KW-1185">Reference proteome</keyword>